<name>A0A2P5E238_TREOI</name>
<evidence type="ECO:0000256" key="1">
    <source>
        <dbReference type="SAM" id="MobiDB-lite"/>
    </source>
</evidence>
<sequence>MANKSEGKKNELAKYLLQNLSTYSPYEYVDPRAVTLLEKCLEAVEESIVRVGESVQQDSMINDLDLLPSKEEEEEEEEEEVLTDAQVAERRERSLGEGKLVASVSRASNGGSTQGSIRRVR</sequence>
<accession>A0A2P5E238</accession>
<dbReference type="OrthoDB" id="10310554at2759"/>
<dbReference type="EMBL" id="JXTC01000234">
    <property type="protein sequence ID" value="PON79591.1"/>
    <property type="molecule type" value="Genomic_DNA"/>
</dbReference>
<dbReference type="InParanoid" id="A0A2P5E238"/>
<feature type="compositionally biased region" description="Polar residues" evidence="1">
    <location>
        <begin position="105"/>
        <end position="121"/>
    </location>
</feature>
<reference evidence="3" key="1">
    <citation type="submission" date="2016-06" db="EMBL/GenBank/DDBJ databases">
        <title>Parallel loss of symbiosis genes in relatives of nitrogen-fixing non-legume Parasponia.</title>
        <authorList>
            <person name="Van Velzen R."/>
            <person name="Holmer R."/>
            <person name="Bu F."/>
            <person name="Rutten L."/>
            <person name="Van Zeijl A."/>
            <person name="Liu W."/>
            <person name="Santuari L."/>
            <person name="Cao Q."/>
            <person name="Sharma T."/>
            <person name="Shen D."/>
            <person name="Roswanjaya Y."/>
            <person name="Wardhani T."/>
            <person name="Kalhor M.S."/>
            <person name="Jansen J."/>
            <person name="Van den Hoogen J."/>
            <person name="Gungor B."/>
            <person name="Hartog M."/>
            <person name="Hontelez J."/>
            <person name="Verver J."/>
            <person name="Yang W.-C."/>
            <person name="Schijlen E."/>
            <person name="Repin R."/>
            <person name="Schilthuizen M."/>
            <person name="Schranz E."/>
            <person name="Heidstra R."/>
            <person name="Miyata K."/>
            <person name="Fedorova E."/>
            <person name="Kohlen W."/>
            <person name="Bisseling T."/>
            <person name="Smit S."/>
            <person name="Geurts R."/>
        </authorList>
    </citation>
    <scope>NUCLEOTIDE SEQUENCE [LARGE SCALE GENOMIC DNA]</scope>
    <source>
        <strain evidence="3">cv. RG33-2</strain>
    </source>
</reference>
<proteinExistence type="predicted"/>
<gene>
    <name evidence="2" type="ORF">TorRG33x02_235460</name>
</gene>
<organism evidence="2 3">
    <name type="scientific">Trema orientale</name>
    <name type="common">Charcoal tree</name>
    <name type="synonym">Celtis orientalis</name>
    <dbReference type="NCBI Taxonomy" id="63057"/>
    <lineage>
        <taxon>Eukaryota</taxon>
        <taxon>Viridiplantae</taxon>
        <taxon>Streptophyta</taxon>
        <taxon>Embryophyta</taxon>
        <taxon>Tracheophyta</taxon>
        <taxon>Spermatophyta</taxon>
        <taxon>Magnoliopsida</taxon>
        <taxon>eudicotyledons</taxon>
        <taxon>Gunneridae</taxon>
        <taxon>Pentapetalae</taxon>
        <taxon>rosids</taxon>
        <taxon>fabids</taxon>
        <taxon>Rosales</taxon>
        <taxon>Cannabaceae</taxon>
        <taxon>Trema</taxon>
    </lineage>
</organism>
<dbReference type="AlphaFoldDB" id="A0A2P5E238"/>
<evidence type="ECO:0000313" key="3">
    <source>
        <dbReference type="Proteomes" id="UP000237000"/>
    </source>
</evidence>
<feature type="region of interest" description="Disordered" evidence="1">
    <location>
        <begin position="91"/>
        <end position="121"/>
    </location>
</feature>
<keyword evidence="3" id="KW-1185">Reference proteome</keyword>
<dbReference type="Proteomes" id="UP000237000">
    <property type="component" value="Unassembled WGS sequence"/>
</dbReference>
<evidence type="ECO:0000313" key="2">
    <source>
        <dbReference type="EMBL" id="PON79591.1"/>
    </source>
</evidence>
<comment type="caution">
    <text evidence="2">The sequence shown here is derived from an EMBL/GenBank/DDBJ whole genome shotgun (WGS) entry which is preliminary data.</text>
</comment>
<protein>
    <submittedName>
        <fullName evidence="2">Uncharacterized protein</fullName>
    </submittedName>
</protein>